<keyword evidence="1" id="KW-0489">Methyltransferase</keyword>
<dbReference type="KEGG" id="skn:SKUN_00334"/>
<reference evidence="1 2" key="1">
    <citation type="journal article" date="2015" name="Genome Announc.">
        <title>Complete Genome Sequence of Spiroplasma kunkelii Strain CR2-3x, Causal Agent of Corn Stunt Disease in Zea mays L.</title>
        <authorList>
            <person name="Davis R.E."/>
            <person name="Shao J."/>
            <person name="Dally E.L."/>
            <person name="Zhao Y."/>
            <person name="Gasparich G.E."/>
            <person name="Gaynor B.J."/>
            <person name="Athey J.C."/>
            <person name="Harrison N.A."/>
            <person name="Donofrio N."/>
        </authorList>
    </citation>
    <scope>NUCLEOTIDE SEQUENCE [LARGE SCALE GENOMIC DNA]</scope>
    <source>
        <strain evidence="1 2">CR2-3x</strain>
    </source>
</reference>
<sequence length="110" mass="12946">MLLLLLIMKTNLGKLYLGDSLEILKIIPNKSIDLILTDPPYLYPDIAKKLKNKEKHIEYNLKKCKILIVLIFNIKFGKENLNFYKVNLLIVLIYHHILKNECELLKNQIL</sequence>
<keyword evidence="2" id="KW-1185">Reference proteome</keyword>
<proteinExistence type="predicted"/>
<dbReference type="GO" id="GO:0003676">
    <property type="term" value="F:nucleic acid binding"/>
    <property type="evidence" value="ECO:0007669"/>
    <property type="project" value="InterPro"/>
</dbReference>
<dbReference type="InterPro" id="IPR002052">
    <property type="entry name" value="DNA_methylase_N6_adenine_CS"/>
</dbReference>
<gene>
    <name evidence="1" type="ORF">SKUN_00334</name>
</gene>
<dbReference type="GO" id="GO:0032259">
    <property type="term" value="P:methylation"/>
    <property type="evidence" value="ECO:0007669"/>
    <property type="project" value="UniProtKB-KW"/>
</dbReference>
<evidence type="ECO:0000313" key="2">
    <source>
        <dbReference type="Proteomes" id="UP000062963"/>
    </source>
</evidence>
<dbReference type="SUPFAM" id="SSF53335">
    <property type="entry name" value="S-adenosyl-L-methionine-dependent methyltransferases"/>
    <property type="match status" value="1"/>
</dbReference>
<dbReference type="EMBL" id="CP010899">
    <property type="protein sequence ID" value="ALA97251.1"/>
    <property type="molecule type" value="Genomic_DNA"/>
</dbReference>
<name>A0A0K2JGA4_SPIKU</name>
<dbReference type="STRING" id="273035.SKUN_00334"/>
<dbReference type="AlphaFoldDB" id="A0A0K2JGA4"/>
<dbReference type="Gene3D" id="3.40.50.150">
    <property type="entry name" value="Vaccinia Virus protein VP39"/>
    <property type="match status" value="1"/>
</dbReference>
<protein>
    <submittedName>
        <fullName evidence="1">DNA methylase</fullName>
    </submittedName>
</protein>
<dbReference type="PROSITE" id="PS00092">
    <property type="entry name" value="N6_MTASE"/>
    <property type="match status" value="1"/>
</dbReference>
<organism evidence="1 2">
    <name type="scientific">Spiroplasma kunkelii CR2-3x</name>
    <dbReference type="NCBI Taxonomy" id="273035"/>
    <lineage>
        <taxon>Bacteria</taxon>
        <taxon>Bacillati</taxon>
        <taxon>Mycoplasmatota</taxon>
        <taxon>Mollicutes</taxon>
        <taxon>Entomoplasmatales</taxon>
        <taxon>Spiroplasmataceae</taxon>
        <taxon>Spiroplasma</taxon>
    </lineage>
</organism>
<accession>A0A0K2JGA4</accession>
<dbReference type="InterPro" id="IPR029063">
    <property type="entry name" value="SAM-dependent_MTases_sf"/>
</dbReference>
<dbReference type="GO" id="GO:0008168">
    <property type="term" value="F:methyltransferase activity"/>
    <property type="evidence" value="ECO:0007669"/>
    <property type="project" value="UniProtKB-KW"/>
</dbReference>
<dbReference type="Proteomes" id="UP000062963">
    <property type="component" value="Chromosome"/>
</dbReference>
<keyword evidence="1" id="KW-0808">Transferase</keyword>
<evidence type="ECO:0000313" key="1">
    <source>
        <dbReference type="EMBL" id="ALA97251.1"/>
    </source>
</evidence>